<keyword evidence="2" id="KW-1185">Reference proteome</keyword>
<gene>
    <name evidence="1" type="ORF">KIN20_022351</name>
</gene>
<organism evidence="1 2">
    <name type="scientific">Parelaphostrongylus tenuis</name>
    <name type="common">Meningeal worm</name>
    <dbReference type="NCBI Taxonomy" id="148309"/>
    <lineage>
        <taxon>Eukaryota</taxon>
        <taxon>Metazoa</taxon>
        <taxon>Ecdysozoa</taxon>
        <taxon>Nematoda</taxon>
        <taxon>Chromadorea</taxon>
        <taxon>Rhabditida</taxon>
        <taxon>Rhabditina</taxon>
        <taxon>Rhabditomorpha</taxon>
        <taxon>Strongyloidea</taxon>
        <taxon>Metastrongylidae</taxon>
        <taxon>Parelaphostrongylus</taxon>
    </lineage>
</organism>
<reference evidence="1" key="1">
    <citation type="submission" date="2021-06" db="EMBL/GenBank/DDBJ databases">
        <title>Parelaphostrongylus tenuis whole genome reference sequence.</title>
        <authorList>
            <person name="Garwood T.J."/>
            <person name="Larsen P.A."/>
            <person name="Fountain-Jones N.M."/>
            <person name="Garbe J.R."/>
            <person name="Macchietto M.G."/>
            <person name="Kania S.A."/>
            <person name="Gerhold R.W."/>
            <person name="Richards J.E."/>
            <person name="Wolf T.M."/>
        </authorList>
    </citation>
    <scope>NUCLEOTIDE SEQUENCE</scope>
    <source>
        <strain evidence="1">MNPRO001-30</strain>
        <tissue evidence="1">Meninges</tissue>
    </source>
</reference>
<accession>A0AAD5NBJ6</accession>
<dbReference type="Proteomes" id="UP001196413">
    <property type="component" value="Unassembled WGS sequence"/>
</dbReference>
<name>A0AAD5NBJ6_PARTN</name>
<protein>
    <submittedName>
        <fullName evidence="1">Uncharacterized protein</fullName>
    </submittedName>
</protein>
<comment type="caution">
    <text evidence="1">The sequence shown here is derived from an EMBL/GenBank/DDBJ whole genome shotgun (WGS) entry which is preliminary data.</text>
</comment>
<proteinExistence type="predicted"/>
<evidence type="ECO:0000313" key="2">
    <source>
        <dbReference type="Proteomes" id="UP001196413"/>
    </source>
</evidence>
<sequence length="51" mass="5868">MADPKNIELTSEQIRLLIMYEWPLSSNATVASERINLPWAERTLGKSTVHR</sequence>
<evidence type="ECO:0000313" key="1">
    <source>
        <dbReference type="EMBL" id="KAJ1362699.1"/>
    </source>
</evidence>
<dbReference type="EMBL" id="JAHQIW010004522">
    <property type="protein sequence ID" value="KAJ1362699.1"/>
    <property type="molecule type" value="Genomic_DNA"/>
</dbReference>
<dbReference type="AlphaFoldDB" id="A0AAD5NBJ6"/>